<dbReference type="EMBL" id="CADCVB010000145">
    <property type="protein sequence ID" value="CAA9437605.1"/>
    <property type="molecule type" value="Genomic_DNA"/>
</dbReference>
<accession>A0A6J4QBZ3</accession>
<protein>
    <submittedName>
        <fullName evidence="2">Uncharacterized protein</fullName>
    </submittedName>
</protein>
<evidence type="ECO:0000256" key="1">
    <source>
        <dbReference type="SAM" id="MobiDB-lite"/>
    </source>
</evidence>
<gene>
    <name evidence="2" type="ORF">AVDCRST_MAG78-2148</name>
</gene>
<feature type="compositionally biased region" description="Low complexity" evidence="1">
    <location>
        <begin position="40"/>
        <end position="50"/>
    </location>
</feature>
<feature type="region of interest" description="Disordered" evidence="1">
    <location>
        <begin position="1"/>
        <end position="57"/>
    </location>
</feature>
<reference evidence="2" key="1">
    <citation type="submission" date="2020-02" db="EMBL/GenBank/DDBJ databases">
        <authorList>
            <person name="Meier V. D."/>
        </authorList>
    </citation>
    <scope>NUCLEOTIDE SEQUENCE</scope>
    <source>
        <strain evidence="2">AVDCRST_MAG78</strain>
    </source>
</reference>
<sequence>MTERRKGDSEPGIRRALSRVRTEDTEEEVGARSRVRRARTTACATPEATTQDQRGSI</sequence>
<dbReference type="AlphaFoldDB" id="A0A6J4QBZ3"/>
<name>A0A6J4QBZ3_9ACTN</name>
<organism evidence="2">
    <name type="scientific">uncultured Rubrobacteraceae bacterium</name>
    <dbReference type="NCBI Taxonomy" id="349277"/>
    <lineage>
        <taxon>Bacteria</taxon>
        <taxon>Bacillati</taxon>
        <taxon>Actinomycetota</taxon>
        <taxon>Rubrobacteria</taxon>
        <taxon>Rubrobacterales</taxon>
        <taxon>Rubrobacteraceae</taxon>
        <taxon>environmental samples</taxon>
    </lineage>
</organism>
<proteinExistence type="predicted"/>
<feature type="compositionally biased region" description="Basic and acidic residues" evidence="1">
    <location>
        <begin position="1"/>
        <end position="13"/>
    </location>
</feature>
<evidence type="ECO:0000313" key="2">
    <source>
        <dbReference type="EMBL" id="CAA9437605.1"/>
    </source>
</evidence>